<dbReference type="GO" id="GO:0032389">
    <property type="term" value="C:MutLalpha complex"/>
    <property type="evidence" value="ECO:0007669"/>
    <property type="project" value="TreeGrafter"/>
</dbReference>
<dbReference type="Gene3D" id="3.30.230.10">
    <property type="match status" value="1"/>
</dbReference>
<dbReference type="Pfam" id="PF13589">
    <property type="entry name" value="HATPase_c_3"/>
    <property type="match status" value="1"/>
</dbReference>
<feature type="compositionally biased region" description="Basic and acidic residues" evidence="3">
    <location>
        <begin position="751"/>
        <end position="761"/>
    </location>
</feature>
<dbReference type="InterPro" id="IPR002099">
    <property type="entry name" value="MutL/Mlh/PMS"/>
</dbReference>
<evidence type="ECO:0000313" key="6">
    <source>
        <dbReference type="Proteomes" id="UP000076881"/>
    </source>
</evidence>
<dbReference type="GO" id="GO:0005524">
    <property type="term" value="F:ATP binding"/>
    <property type="evidence" value="ECO:0007669"/>
    <property type="project" value="InterPro"/>
</dbReference>
<dbReference type="AlphaFoldDB" id="A0A168JN88"/>
<evidence type="ECO:0000256" key="2">
    <source>
        <dbReference type="ARBA" id="ARBA00022763"/>
    </source>
</evidence>
<dbReference type="Proteomes" id="UP000076881">
    <property type="component" value="Unassembled WGS sequence"/>
</dbReference>
<evidence type="ECO:0000313" key="5">
    <source>
        <dbReference type="EMBL" id="OAA80654.1"/>
    </source>
</evidence>
<dbReference type="InterPro" id="IPR036890">
    <property type="entry name" value="HATPase_C_sf"/>
</dbReference>
<keyword evidence="6" id="KW-1185">Reference proteome</keyword>
<comment type="caution">
    <text evidence="5">The sequence shown here is derived from an EMBL/GenBank/DDBJ whole genome shotgun (WGS) entry which is preliminary data.</text>
</comment>
<dbReference type="SUPFAM" id="SSF55874">
    <property type="entry name" value="ATPase domain of HSP90 chaperone/DNA topoisomerase II/histidine kinase"/>
    <property type="match status" value="1"/>
</dbReference>
<comment type="similarity">
    <text evidence="1">Belongs to the DNA mismatch repair MutL/HexB family.</text>
</comment>
<dbReference type="InterPro" id="IPR014721">
    <property type="entry name" value="Ribsml_uS5_D2-typ_fold_subgr"/>
</dbReference>
<dbReference type="InterPro" id="IPR038973">
    <property type="entry name" value="MutL/Mlh/Pms-like"/>
</dbReference>
<feature type="region of interest" description="Disordered" evidence="3">
    <location>
        <begin position="362"/>
        <end position="381"/>
    </location>
</feature>
<feature type="region of interest" description="Disordered" evidence="3">
    <location>
        <begin position="542"/>
        <end position="568"/>
    </location>
</feature>
<dbReference type="SMART" id="SM01340">
    <property type="entry name" value="DNA_mis_repair"/>
    <property type="match status" value="1"/>
</dbReference>
<feature type="domain" description="DNA mismatch repair protein S5" evidence="4">
    <location>
        <begin position="218"/>
        <end position="353"/>
    </location>
</feature>
<dbReference type="GO" id="GO:0016887">
    <property type="term" value="F:ATP hydrolysis activity"/>
    <property type="evidence" value="ECO:0007669"/>
    <property type="project" value="InterPro"/>
</dbReference>
<feature type="region of interest" description="Disordered" evidence="3">
    <location>
        <begin position="683"/>
        <end position="713"/>
    </location>
</feature>
<feature type="region of interest" description="Disordered" evidence="3">
    <location>
        <begin position="465"/>
        <end position="524"/>
    </location>
</feature>
<dbReference type="GO" id="GO:0140664">
    <property type="term" value="F:ATP-dependent DNA damage sensor activity"/>
    <property type="evidence" value="ECO:0007669"/>
    <property type="project" value="InterPro"/>
</dbReference>
<keyword evidence="2" id="KW-0227">DNA damage</keyword>
<reference evidence="5 6" key="1">
    <citation type="journal article" date="2016" name="Genome Biol. Evol.">
        <title>Divergent and convergent evolution of fungal pathogenicity.</title>
        <authorList>
            <person name="Shang Y."/>
            <person name="Xiao G."/>
            <person name="Zheng P."/>
            <person name="Cen K."/>
            <person name="Zhan S."/>
            <person name="Wang C."/>
        </authorList>
    </citation>
    <scope>NUCLEOTIDE SEQUENCE [LARGE SCALE GENOMIC DNA]</scope>
    <source>
        <strain evidence="5 6">RCEF 1005</strain>
    </source>
</reference>
<dbReference type="InterPro" id="IPR013507">
    <property type="entry name" value="DNA_mismatch_S5_2-like"/>
</dbReference>
<dbReference type="GO" id="GO:0030983">
    <property type="term" value="F:mismatched DNA binding"/>
    <property type="evidence" value="ECO:0007669"/>
    <property type="project" value="InterPro"/>
</dbReference>
<dbReference type="OrthoDB" id="10263226at2759"/>
<dbReference type="NCBIfam" id="TIGR00585">
    <property type="entry name" value="mutl"/>
    <property type="match status" value="1"/>
</dbReference>
<dbReference type="STRING" id="1081108.A0A168JN88"/>
<dbReference type="EMBL" id="AZHF01000001">
    <property type="protein sequence ID" value="OAA80654.1"/>
    <property type="molecule type" value="Genomic_DNA"/>
</dbReference>
<dbReference type="PANTHER" id="PTHR10073:SF41">
    <property type="entry name" value="MISMATCH REPAIR PROTEIN, PUTATIVE (AFU_ORTHOLOGUE AFUA_8G05820)-RELATED"/>
    <property type="match status" value="1"/>
</dbReference>
<evidence type="ECO:0000259" key="4">
    <source>
        <dbReference type="SMART" id="SM01340"/>
    </source>
</evidence>
<dbReference type="Gene3D" id="3.30.565.10">
    <property type="entry name" value="Histidine kinase-like ATPase, C-terminal domain"/>
    <property type="match status" value="1"/>
</dbReference>
<evidence type="ECO:0000256" key="3">
    <source>
        <dbReference type="SAM" id="MobiDB-lite"/>
    </source>
</evidence>
<dbReference type="PANTHER" id="PTHR10073">
    <property type="entry name" value="DNA MISMATCH REPAIR PROTEIN MLH, PMS, MUTL"/>
    <property type="match status" value="1"/>
</dbReference>
<dbReference type="GO" id="GO:0006298">
    <property type="term" value="P:mismatch repair"/>
    <property type="evidence" value="ECO:0007669"/>
    <property type="project" value="InterPro"/>
</dbReference>
<feature type="region of interest" description="Disordered" evidence="3">
    <location>
        <begin position="607"/>
        <end position="648"/>
    </location>
</feature>
<dbReference type="GO" id="GO:0061982">
    <property type="term" value="P:meiosis I cell cycle process"/>
    <property type="evidence" value="ECO:0007669"/>
    <property type="project" value="UniProtKB-ARBA"/>
</dbReference>
<dbReference type="InterPro" id="IPR020568">
    <property type="entry name" value="Ribosomal_Su5_D2-typ_SF"/>
</dbReference>
<feature type="compositionally biased region" description="Low complexity" evidence="3">
    <location>
        <begin position="610"/>
        <end position="623"/>
    </location>
</feature>
<sequence>MPIAKLSAATARLIGSSASITSPYAVVKELLDNAIDARADAVEVAISPNTLDQIRVRDNGHGIALDDLDSIGRQAHTSKLGSFDELTSGQVQTLGFRGQALASINNIAAVHIITKTTDEPVATKVLLAANYGGIDKRFAPVSAPTGTTILLSGLFSNMPPRKHFLLKESKKTTAKIKELLTAYALANSDLRITFKVLGSEKQSCKFGQMKFRDMKQSVLEVFGATVAANGETHRFASTESQTSRFTLVAFLPSVNGDQKVTAGKGPFISVNGRPISSATGIGKALTGVFKTKIQHNWQQRNLPTVQKPLLLLEILCPFADYDANIATMKDEVLFADSGVLLRTLEELCGMVYDKTTTLENSTPNAISSDRDTAALDGSMTPPTEKLVSVQMRTASKVNMLRTNSNTTDEETDFQEIEVKVPERSHLGSKDGRGGLKDRMPKSVRGIERYFQPTGADFEIATDDTATPELQQGKQNSSPDRNVPSTLERMPLNDVPDSALNILAGIHDSPSDSSSRGDAPRLSDLHGTSWSIQNLIHQRALDIPSRGTATSASPPQRRVPQTRGLPEGRRQVIQRAQLPMILTPPPSDPTREEPRLASAFDVIEHGIRRQPASPASGSSSSSAAVKEARPRECQEMPQRNTLPMRRSELHGATRGVVASGMMSSLGRPPAIRPRPLATARERPLAWRQQEYEGPSDDPTTPEGDSMRSDSASRAHHLRAHLLRADAVDARMSDAESVGDTTLPPKAKRRRRVEGQDTGREAKLVKPRHRTPLLQDLENLPLESIPPSMATWCIILTRTDVCFADVRMWMDLGKGTDLYIDKGCLGLGLRNVGRGDARELESRMRQICQF</sequence>
<feature type="region of interest" description="Disordered" evidence="3">
    <location>
        <begin position="729"/>
        <end position="761"/>
    </location>
</feature>
<dbReference type="FunFam" id="3.30.565.10:FF:000017">
    <property type="entry name" value="PMS1 homolog 1, mismatch repair system component"/>
    <property type="match status" value="1"/>
</dbReference>
<accession>A0A168JN88</accession>
<gene>
    <name evidence="5" type="ORF">LEL_00199</name>
</gene>
<name>A0A168JN88_CORDF</name>
<organism evidence="5 6">
    <name type="scientific">Akanthomyces lecanii RCEF 1005</name>
    <dbReference type="NCBI Taxonomy" id="1081108"/>
    <lineage>
        <taxon>Eukaryota</taxon>
        <taxon>Fungi</taxon>
        <taxon>Dikarya</taxon>
        <taxon>Ascomycota</taxon>
        <taxon>Pezizomycotina</taxon>
        <taxon>Sordariomycetes</taxon>
        <taxon>Hypocreomycetidae</taxon>
        <taxon>Hypocreales</taxon>
        <taxon>Cordycipitaceae</taxon>
        <taxon>Akanthomyces</taxon>
        <taxon>Cordyceps confragosa</taxon>
    </lineage>
</organism>
<dbReference type="SUPFAM" id="SSF54211">
    <property type="entry name" value="Ribosomal protein S5 domain 2-like"/>
    <property type="match status" value="1"/>
</dbReference>
<feature type="compositionally biased region" description="Polar residues" evidence="3">
    <location>
        <begin position="465"/>
        <end position="484"/>
    </location>
</feature>
<evidence type="ECO:0000256" key="1">
    <source>
        <dbReference type="ARBA" id="ARBA00006082"/>
    </source>
</evidence>
<proteinExistence type="inferred from homology"/>
<protein>
    <submittedName>
        <fullName evidence="5">DNA mismatch repair protein</fullName>
    </submittedName>
</protein>